<dbReference type="Proteomes" id="UP001320122">
    <property type="component" value="Unassembled WGS sequence"/>
</dbReference>
<evidence type="ECO:0000313" key="2">
    <source>
        <dbReference type="Proteomes" id="UP001320122"/>
    </source>
</evidence>
<accession>A0ABS9AL73</accession>
<sequence>MTRLFCLFSAGVRRARLPMMWVLVLLPGWALAHPHGWIDIRMRLIVDEQGRLEALHQAWRMDPFYSLVLLEELSRGEGGLEAGLDRLGGEIRGNLAPFDFFTEARLGDDKLGFGEVNEYTVMERGGRVEFVFLLPLDEAQPLNAETLQYQVFDPTYYLEVVHEAEGDTPQEDALTISGAVQCSTRIVPADPDPELVMQAAMLDVDDEAEPGLGRHFAETGVVKCE</sequence>
<comment type="caution">
    <text evidence="1">The sequence shown here is derived from an EMBL/GenBank/DDBJ whole genome shotgun (WGS) entry which is preliminary data.</text>
</comment>
<dbReference type="InterPro" id="IPR010412">
    <property type="entry name" value="DUF1007"/>
</dbReference>
<organism evidence="1 2">
    <name type="scientific">Billgrantia zhangzhouensis</name>
    <dbReference type="NCBI Taxonomy" id="2733481"/>
    <lineage>
        <taxon>Bacteria</taxon>
        <taxon>Pseudomonadati</taxon>
        <taxon>Pseudomonadota</taxon>
        <taxon>Gammaproteobacteria</taxon>
        <taxon>Oceanospirillales</taxon>
        <taxon>Halomonadaceae</taxon>
        <taxon>Billgrantia</taxon>
    </lineage>
</organism>
<keyword evidence="2" id="KW-1185">Reference proteome</keyword>
<evidence type="ECO:0000313" key="1">
    <source>
        <dbReference type="EMBL" id="MCE8022360.1"/>
    </source>
</evidence>
<dbReference type="RefSeq" id="WP_234275634.1">
    <property type="nucleotide sequence ID" value="NZ_JABFTT010000020.1"/>
</dbReference>
<gene>
    <name evidence="1" type="ORF">HOP51_19945</name>
</gene>
<name>A0ABS9AL73_9GAMM</name>
<reference evidence="1 2" key="1">
    <citation type="journal article" date="2021" name="Front. Microbiol.">
        <title>Aerobic Denitrification and Heterotrophic Sulfur Oxidation in the Genus Halomonas Revealed by Six Novel Species Characterizations and Genome-Based Analysis.</title>
        <authorList>
            <person name="Wang L."/>
            <person name="Shao Z."/>
        </authorList>
    </citation>
    <scope>NUCLEOTIDE SEQUENCE [LARGE SCALE GENOMIC DNA]</scope>
    <source>
        <strain evidence="1 2">MCCC 1A11036</strain>
    </source>
</reference>
<protein>
    <submittedName>
        <fullName evidence="1">DUF1007 family protein</fullName>
    </submittedName>
</protein>
<dbReference type="EMBL" id="JABFTT010000020">
    <property type="protein sequence ID" value="MCE8022360.1"/>
    <property type="molecule type" value="Genomic_DNA"/>
</dbReference>
<proteinExistence type="predicted"/>
<dbReference type="Pfam" id="PF06226">
    <property type="entry name" value="DUF1007"/>
    <property type="match status" value="1"/>
</dbReference>